<dbReference type="EMBL" id="KN549771">
    <property type="protein sequence ID" value="KHJ96071.1"/>
    <property type="molecule type" value="Genomic_DNA"/>
</dbReference>
<gene>
    <name evidence="2" type="ORF">OESDEN_03973</name>
</gene>
<feature type="region of interest" description="Disordered" evidence="1">
    <location>
        <begin position="22"/>
        <end position="98"/>
    </location>
</feature>
<feature type="compositionally biased region" description="Basic and acidic residues" evidence="1">
    <location>
        <begin position="70"/>
        <end position="86"/>
    </location>
</feature>
<dbReference type="AlphaFoldDB" id="A0A0B1TJ05"/>
<feature type="compositionally biased region" description="Low complexity" evidence="1">
    <location>
        <begin position="41"/>
        <end position="56"/>
    </location>
</feature>
<feature type="region of interest" description="Disordered" evidence="1">
    <location>
        <begin position="339"/>
        <end position="359"/>
    </location>
</feature>
<feature type="compositionally biased region" description="Polar residues" evidence="1">
    <location>
        <begin position="347"/>
        <end position="359"/>
    </location>
</feature>
<dbReference type="Pfam" id="PF05867">
    <property type="entry name" value="DUF851"/>
    <property type="match status" value="1"/>
</dbReference>
<evidence type="ECO:0000256" key="1">
    <source>
        <dbReference type="SAM" id="MobiDB-lite"/>
    </source>
</evidence>
<accession>A0A0B1TJ05</accession>
<evidence type="ECO:0000313" key="3">
    <source>
        <dbReference type="Proteomes" id="UP000053660"/>
    </source>
</evidence>
<dbReference type="InterPro" id="IPR008569">
    <property type="entry name" value="DUF851"/>
</dbReference>
<name>A0A0B1TJ05_OESDE</name>
<proteinExistence type="predicted"/>
<reference evidence="2 3" key="1">
    <citation type="submission" date="2014-03" db="EMBL/GenBank/DDBJ databases">
        <title>Draft genome of the hookworm Oesophagostomum dentatum.</title>
        <authorList>
            <person name="Mitreva M."/>
        </authorList>
    </citation>
    <scope>NUCLEOTIDE SEQUENCE [LARGE SCALE GENOMIC DNA]</scope>
    <source>
        <strain evidence="2 3">OD-Hann</strain>
    </source>
</reference>
<feature type="compositionally biased region" description="Polar residues" evidence="1">
    <location>
        <begin position="30"/>
        <end position="40"/>
    </location>
</feature>
<protein>
    <submittedName>
        <fullName evidence="2">Uncharacterized protein</fullName>
    </submittedName>
</protein>
<organism evidence="2 3">
    <name type="scientific">Oesophagostomum dentatum</name>
    <name type="common">Nodular worm</name>
    <dbReference type="NCBI Taxonomy" id="61180"/>
    <lineage>
        <taxon>Eukaryota</taxon>
        <taxon>Metazoa</taxon>
        <taxon>Ecdysozoa</taxon>
        <taxon>Nematoda</taxon>
        <taxon>Chromadorea</taxon>
        <taxon>Rhabditida</taxon>
        <taxon>Rhabditina</taxon>
        <taxon>Rhabditomorpha</taxon>
        <taxon>Strongyloidea</taxon>
        <taxon>Strongylidae</taxon>
        <taxon>Oesophagostomum</taxon>
    </lineage>
</organism>
<keyword evidence="3" id="KW-1185">Reference proteome</keyword>
<sequence length="398" mass="44649">MCDKLVPELLLQHEKPDVFPDIKLDFGQVSPGTPSKAQETQSPHSPLSSPLSQQLSARLSGESFSYSGEKASKESTESRGSKESAEVVRTSPRGSAPAMELRASAEIVRPLPLTRVTTVRSKSAEELKGSSELVHEEYDLAPTPTDSEELELAPTPKSEISVAKLHKYDVRSQFIAMPEVLPYTGLPMVPNKDNGGDLIINGVPFWVEVNQEDVTVDESVLNAAVVLEVVTGRVSLMNMPDEQIVLDVYEDWKVLRSRDQKCFNKDVLFGNTVRSMVNVFEGSDAYRKAKARNTGSSEVAAKNEPLTVTDPTTIVLYMRDDLDYLTEIEFVKRRRRRRAKRKAKARNTGSSEVATKNEPLTVTDPTTIVLYMRDDLDYLTEIEFVKKRRRRRARRCEK</sequence>
<evidence type="ECO:0000313" key="2">
    <source>
        <dbReference type="EMBL" id="KHJ96071.1"/>
    </source>
</evidence>
<dbReference type="Proteomes" id="UP000053660">
    <property type="component" value="Unassembled WGS sequence"/>
</dbReference>
<dbReference type="OrthoDB" id="5867859at2759"/>